<dbReference type="Proteomes" id="UP000054703">
    <property type="component" value="Unassembled WGS sequence"/>
</dbReference>
<keyword evidence="1" id="KW-0812">Transmembrane</keyword>
<proteinExistence type="predicted"/>
<evidence type="ECO:0000256" key="1">
    <source>
        <dbReference type="SAM" id="Phobius"/>
    </source>
</evidence>
<keyword evidence="1" id="KW-1133">Transmembrane helix</keyword>
<keyword evidence="1" id="KW-0472">Membrane</keyword>
<dbReference type="AlphaFoldDB" id="A0A0W0YA63"/>
<comment type="caution">
    <text evidence="2">The sequence shown here is derived from an EMBL/GenBank/DDBJ whole genome shotgun (WGS) entry which is preliminary data.</text>
</comment>
<evidence type="ECO:0000313" key="3">
    <source>
        <dbReference type="Proteomes" id="UP000054703"/>
    </source>
</evidence>
<accession>A0A0W0YA63</accession>
<evidence type="ECO:0000313" key="2">
    <source>
        <dbReference type="EMBL" id="KTD53825.1"/>
    </source>
</evidence>
<organism evidence="2 3">
    <name type="scientific">Legionella santicrucis</name>
    <dbReference type="NCBI Taxonomy" id="45074"/>
    <lineage>
        <taxon>Bacteria</taxon>
        <taxon>Pseudomonadati</taxon>
        <taxon>Pseudomonadota</taxon>
        <taxon>Gammaproteobacteria</taxon>
        <taxon>Legionellales</taxon>
        <taxon>Legionellaceae</taxon>
        <taxon>Legionella</taxon>
    </lineage>
</organism>
<sequence>MSATKSLTNFYGSFFWKCAKFAICPYRLTINAFLDSDHPDPNDLALGIGACLVLSTIVPILPAISSITIAIASIAAVLALASMFVTYPFTILSDACRSDHSHSREFAF</sequence>
<dbReference type="PATRIC" id="fig|45074.5.peg.3753"/>
<dbReference type="OrthoDB" id="5648118at2"/>
<keyword evidence="3" id="KW-1185">Reference proteome</keyword>
<protein>
    <submittedName>
        <fullName evidence="2">Uncharacterized protein</fullName>
    </submittedName>
</protein>
<feature type="transmembrane region" description="Helical" evidence="1">
    <location>
        <begin position="44"/>
        <end position="62"/>
    </location>
</feature>
<name>A0A0W0YA63_9GAMM</name>
<dbReference type="RefSeq" id="WP_058515414.1">
    <property type="nucleotide sequence ID" value="NZ_CAAAIH010000036.1"/>
</dbReference>
<reference evidence="2 3" key="1">
    <citation type="submission" date="2015-11" db="EMBL/GenBank/DDBJ databases">
        <title>Genomic analysis of 38 Legionella species identifies large and diverse effector repertoires.</title>
        <authorList>
            <person name="Burstein D."/>
            <person name="Amaro F."/>
            <person name="Zusman T."/>
            <person name="Lifshitz Z."/>
            <person name="Cohen O."/>
            <person name="Gilbert J.A."/>
            <person name="Pupko T."/>
            <person name="Shuman H.A."/>
            <person name="Segal G."/>
        </authorList>
    </citation>
    <scope>NUCLEOTIDE SEQUENCE [LARGE SCALE GENOMIC DNA]</scope>
    <source>
        <strain evidence="2 3">SC-63-C7</strain>
    </source>
</reference>
<feature type="transmembrane region" description="Helical" evidence="1">
    <location>
        <begin position="69"/>
        <end position="89"/>
    </location>
</feature>
<dbReference type="EMBL" id="LNYU01000090">
    <property type="protein sequence ID" value="KTD53825.1"/>
    <property type="molecule type" value="Genomic_DNA"/>
</dbReference>
<gene>
    <name evidence="2" type="ORF">Lsan_3489</name>
</gene>